<evidence type="ECO:0008006" key="3">
    <source>
        <dbReference type="Google" id="ProtNLM"/>
    </source>
</evidence>
<name>A0A9P5U9Y1_9AGAR</name>
<organism evidence="1 2">
    <name type="scientific">Rhodocollybia butyracea</name>
    <dbReference type="NCBI Taxonomy" id="206335"/>
    <lineage>
        <taxon>Eukaryota</taxon>
        <taxon>Fungi</taxon>
        <taxon>Dikarya</taxon>
        <taxon>Basidiomycota</taxon>
        <taxon>Agaricomycotina</taxon>
        <taxon>Agaricomycetes</taxon>
        <taxon>Agaricomycetidae</taxon>
        <taxon>Agaricales</taxon>
        <taxon>Marasmiineae</taxon>
        <taxon>Omphalotaceae</taxon>
        <taxon>Rhodocollybia</taxon>
    </lineage>
</organism>
<dbReference type="Gene3D" id="1.20.1280.50">
    <property type="match status" value="1"/>
</dbReference>
<reference evidence="1" key="1">
    <citation type="submission" date="2020-11" db="EMBL/GenBank/DDBJ databases">
        <authorList>
            <consortium name="DOE Joint Genome Institute"/>
            <person name="Ahrendt S."/>
            <person name="Riley R."/>
            <person name="Andreopoulos W."/>
            <person name="Labutti K."/>
            <person name="Pangilinan J."/>
            <person name="Ruiz-Duenas F.J."/>
            <person name="Barrasa J.M."/>
            <person name="Sanchez-Garcia M."/>
            <person name="Camarero S."/>
            <person name="Miyauchi S."/>
            <person name="Serrano A."/>
            <person name="Linde D."/>
            <person name="Babiker R."/>
            <person name="Drula E."/>
            <person name="Ayuso-Fernandez I."/>
            <person name="Pacheco R."/>
            <person name="Padilla G."/>
            <person name="Ferreira P."/>
            <person name="Barriuso J."/>
            <person name="Kellner H."/>
            <person name="Castanera R."/>
            <person name="Alfaro M."/>
            <person name="Ramirez L."/>
            <person name="Pisabarro A.G."/>
            <person name="Kuo A."/>
            <person name="Tritt A."/>
            <person name="Lipzen A."/>
            <person name="He G."/>
            <person name="Yan M."/>
            <person name="Ng V."/>
            <person name="Cullen D."/>
            <person name="Martin F."/>
            <person name="Rosso M.-N."/>
            <person name="Henrissat B."/>
            <person name="Hibbett D."/>
            <person name="Martinez A.T."/>
            <person name="Grigoriev I.V."/>
        </authorList>
    </citation>
    <scope>NUCLEOTIDE SEQUENCE</scope>
    <source>
        <strain evidence="1">AH 40177</strain>
    </source>
</reference>
<dbReference type="AlphaFoldDB" id="A0A9P5U9Y1"/>
<dbReference type="EMBL" id="JADNRY010000024">
    <property type="protein sequence ID" value="KAF9072465.1"/>
    <property type="molecule type" value="Genomic_DNA"/>
</dbReference>
<protein>
    <recommendedName>
        <fullName evidence="3">F-box domain-containing protein</fullName>
    </recommendedName>
</protein>
<comment type="caution">
    <text evidence="1">The sequence shown here is derived from an EMBL/GenBank/DDBJ whole genome shotgun (WGS) entry which is preliminary data.</text>
</comment>
<sequence length="485" mass="55491">MSLKFLVDILPFTRSSDEPPFPSYESSTTNTLRSGVRYIQRTLLKFNRSNPHASLVATSLECPADYLPVELLREIFMFSLPDDNWTHPLNASDPHTPYLPPQYVISQVCSRWRNVAVSFPELWSTFGLESLVPHHVTMVKLWMERSRQLPLTLYINNERCHTLEEACTSTTVTADVINLLRPHVHRWKSVTFKLSSHCHPSTNVDVLPPGSLSLLESFGGLPLDRCSLLEKVHFEVDDIQFARWHEGIEQIGEMFLSSPQLKEFGWKTHYRFRAPFSPSLTHLSGDFVLDTTFLESLAELKNLHYLRLDGTCKWRVSDGEHLELRFWKDIFLSPFVNSLSELNVDSDNADPVLTMLSRSNPDRPILPLLSRFWLSTRKCSIGHLYDMLEHRIHHFRPLSGPSISEGLFDGIQCYGSIRPPAAGRSLFIQSIHIQVNDSRNRAQLDNLIERNACGHVDIVPTSAIKEEGNLLFHLQQGFYTGDTDE</sequence>
<accession>A0A9P5U9Y1</accession>
<dbReference type="Proteomes" id="UP000772434">
    <property type="component" value="Unassembled WGS sequence"/>
</dbReference>
<dbReference type="OrthoDB" id="2269034at2759"/>
<evidence type="ECO:0000313" key="1">
    <source>
        <dbReference type="EMBL" id="KAF9072465.1"/>
    </source>
</evidence>
<evidence type="ECO:0000313" key="2">
    <source>
        <dbReference type="Proteomes" id="UP000772434"/>
    </source>
</evidence>
<gene>
    <name evidence="1" type="ORF">BDP27DRAFT_1400877</name>
</gene>
<keyword evidence="2" id="KW-1185">Reference proteome</keyword>
<proteinExistence type="predicted"/>